<dbReference type="Proteomes" id="UP000008064">
    <property type="component" value="Unassembled WGS sequence"/>
</dbReference>
<dbReference type="AlphaFoldDB" id="F8PCZ3"/>
<organism>
    <name type="scientific">Serpula lacrymans var. lacrymans (strain S7.9)</name>
    <name type="common">Dry rot fungus</name>
    <dbReference type="NCBI Taxonomy" id="578457"/>
    <lineage>
        <taxon>Eukaryota</taxon>
        <taxon>Fungi</taxon>
        <taxon>Dikarya</taxon>
        <taxon>Basidiomycota</taxon>
        <taxon>Agaricomycotina</taxon>
        <taxon>Agaricomycetes</taxon>
        <taxon>Agaricomycetidae</taxon>
        <taxon>Boletales</taxon>
        <taxon>Coniophorineae</taxon>
        <taxon>Serpulaceae</taxon>
        <taxon>Serpula</taxon>
    </lineage>
</organism>
<protein>
    <recommendedName>
        <fullName evidence="3">Haloacid dehalogenase</fullName>
    </recommendedName>
</protein>
<accession>F8PCZ3</accession>
<dbReference type="PRINTS" id="PR00413">
    <property type="entry name" value="HADHALOGNASE"/>
</dbReference>
<dbReference type="InterPro" id="IPR023198">
    <property type="entry name" value="PGP-like_dom2"/>
</dbReference>
<sequence length="248" mass="27614">MAGSKAFSGVQALVFDLMGTCTDWHTSILTAMQKYPTPTPLVGSDLPLLASQWREGFFKAIFASFEAGEQSPDIDVVHAQVLDRLLDVKGVGKDIWTDEVRLELVQAWHHQQAWEDSIEGIQRLKEKYFVVVLANGTTRLQLDIIRSSCLPFHTLFSSQLLQATKPNPEIYLKALNLMGLQASQTAMVAAHAYDLRAAAKLGMKTAYIHRTTEDPSEDMEVVKSEVDVFIDGRSKQHGLLELARLLST</sequence>
<dbReference type="InterPro" id="IPR051540">
    <property type="entry name" value="S-2-haloacid_dehalogenase"/>
</dbReference>
<reference evidence="2" key="1">
    <citation type="submission" date="2011-04" db="EMBL/GenBank/DDBJ databases">
        <title>Evolution of plant cell wall degrading machinery underlies the functional diversity of forest fungi.</title>
        <authorList>
            <consortium name="US DOE Joint Genome Institute (JGI-PGF)"/>
            <person name="Eastwood D.C."/>
            <person name="Floudas D."/>
            <person name="Binder M."/>
            <person name="Majcherczyk A."/>
            <person name="Schneider P."/>
            <person name="Aerts A."/>
            <person name="Asiegbu F.O."/>
            <person name="Baker S.E."/>
            <person name="Barry K."/>
            <person name="Bendiksby M."/>
            <person name="Blumentritt M."/>
            <person name="Coutinho P.M."/>
            <person name="Cullen D."/>
            <person name="Cullen D."/>
            <person name="Gathman A."/>
            <person name="Goodell B."/>
            <person name="Henrissat B."/>
            <person name="Ihrmark K."/>
            <person name="Kauserud H."/>
            <person name="Kohler A."/>
            <person name="LaButti K."/>
            <person name="Lapidus A."/>
            <person name="Lavin J.L."/>
            <person name="Lee Y.-H."/>
            <person name="Lindquist E."/>
            <person name="Lilly W."/>
            <person name="Lucas S."/>
            <person name="Morin E."/>
            <person name="Murat C."/>
            <person name="Oguiza J.A."/>
            <person name="Park J."/>
            <person name="Pisabarro A.G."/>
            <person name="Riley R."/>
            <person name="Rosling A."/>
            <person name="Salamov A."/>
            <person name="Schmidt O."/>
            <person name="Schmutz J."/>
            <person name="Skrede I."/>
            <person name="Stenlid J."/>
            <person name="Wiebenga A."/>
            <person name="Xie X."/>
            <person name="Kues U."/>
            <person name="Hibbett D.S."/>
            <person name="Hoffmeister D."/>
            <person name="Hogberg N."/>
            <person name="Martin F."/>
            <person name="Grigoriev I.V."/>
            <person name="Watkinson S.C."/>
        </authorList>
    </citation>
    <scope>NUCLEOTIDE SEQUENCE</scope>
    <source>
        <strain evidence="2">S7.9</strain>
    </source>
</reference>
<dbReference type="SFLD" id="SFLDS00003">
    <property type="entry name" value="Haloacid_Dehalogenase"/>
    <property type="match status" value="1"/>
</dbReference>
<dbReference type="NCBIfam" id="TIGR01493">
    <property type="entry name" value="HAD-SF-IA-v2"/>
    <property type="match status" value="1"/>
</dbReference>
<evidence type="ECO:0000256" key="1">
    <source>
        <dbReference type="ARBA" id="ARBA00022801"/>
    </source>
</evidence>
<evidence type="ECO:0008006" key="3">
    <source>
        <dbReference type="Google" id="ProtNLM"/>
    </source>
</evidence>
<dbReference type="InterPro" id="IPR006439">
    <property type="entry name" value="HAD-SF_hydro_IA"/>
</dbReference>
<dbReference type="SFLD" id="SFLDG01129">
    <property type="entry name" value="C1.5:_HAD__Beta-PGM__Phosphata"/>
    <property type="match status" value="1"/>
</dbReference>
<dbReference type="GO" id="GO:0016791">
    <property type="term" value="F:phosphatase activity"/>
    <property type="evidence" value="ECO:0007669"/>
    <property type="project" value="UniProtKB-ARBA"/>
</dbReference>
<dbReference type="Pfam" id="PF00702">
    <property type="entry name" value="Hydrolase"/>
    <property type="match status" value="1"/>
</dbReference>
<dbReference type="OrthoDB" id="2363873at2759"/>
<gene>
    <name evidence="2" type="ORF">SERLADRAFT_480294</name>
</gene>
<dbReference type="EMBL" id="GL945445">
    <property type="protein sequence ID" value="EGO19092.1"/>
    <property type="molecule type" value="Genomic_DNA"/>
</dbReference>
<dbReference type="GeneID" id="18821501"/>
<dbReference type="HOGENOM" id="CLU_045011_3_0_1"/>
<dbReference type="PANTHER" id="PTHR43316:SF3">
    <property type="entry name" value="HALOACID DEHALOGENASE, TYPE II (AFU_ORTHOLOGUE AFUA_2G07750)-RELATED"/>
    <property type="match status" value="1"/>
</dbReference>
<dbReference type="SUPFAM" id="SSF56784">
    <property type="entry name" value="HAD-like"/>
    <property type="match status" value="1"/>
</dbReference>
<keyword evidence="1" id="KW-0378">Hydrolase</keyword>
<dbReference type="RefSeq" id="XP_007324316.1">
    <property type="nucleotide sequence ID" value="XM_007324254.1"/>
</dbReference>
<dbReference type="InterPro" id="IPR023214">
    <property type="entry name" value="HAD_sf"/>
</dbReference>
<dbReference type="KEGG" id="sla:SERLADRAFT_480294"/>
<dbReference type="PANTHER" id="PTHR43316">
    <property type="entry name" value="HYDROLASE, HALOACID DELAHOGENASE-RELATED"/>
    <property type="match status" value="1"/>
</dbReference>
<dbReference type="InterPro" id="IPR036412">
    <property type="entry name" value="HAD-like_sf"/>
</dbReference>
<proteinExistence type="predicted"/>
<dbReference type="Gene3D" id="1.10.150.240">
    <property type="entry name" value="Putative phosphatase, domain 2"/>
    <property type="match status" value="1"/>
</dbReference>
<evidence type="ECO:0000313" key="2">
    <source>
        <dbReference type="EMBL" id="EGO19092.1"/>
    </source>
</evidence>
<name>F8PCZ3_SERL9</name>
<dbReference type="Gene3D" id="3.40.50.1000">
    <property type="entry name" value="HAD superfamily/HAD-like"/>
    <property type="match status" value="1"/>
</dbReference>